<accession>A0A4U2Z4D0</accession>
<organism evidence="1 2">
    <name type="scientific">Sulfurimonas crateris</name>
    <dbReference type="NCBI Taxonomy" id="2574727"/>
    <lineage>
        <taxon>Bacteria</taxon>
        <taxon>Pseudomonadati</taxon>
        <taxon>Campylobacterota</taxon>
        <taxon>Epsilonproteobacteria</taxon>
        <taxon>Campylobacterales</taxon>
        <taxon>Sulfurimonadaceae</taxon>
        <taxon>Sulfurimonas</taxon>
    </lineage>
</organism>
<reference evidence="1 2" key="1">
    <citation type="submission" date="2019-04" db="EMBL/GenBank/DDBJ databases">
        <title>Sulfurimonas crateris sp. nov. a facultative anaerobic sulfur-oxidizing chemolithautotrophic bacterium isolated from a terrestrial mud vulcano.</title>
        <authorList>
            <person name="Ratnikova N.M."/>
            <person name="Slobodkin A.I."/>
            <person name="Merkel A.Y."/>
            <person name="Novikov A."/>
            <person name="Bonch-Osmolovskaya E.A."/>
            <person name="Slobodkina G.B."/>
        </authorList>
    </citation>
    <scope>NUCLEOTIDE SEQUENCE [LARGE SCALE GENOMIC DNA]</scope>
    <source>
        <strain evidence="1 2">SN118</strain>
    </source>
</reference>
<dbReference type="InterPro" id="IPR046346">
    <property type="entry name" value="Aminoacid_DH-like_N_sf"/>
</dbReference>
<evidence type="ECO:0008006" key="3">
    <source>
        <dbReference type="Google" id="ProtNLM"/>
    </source>
</evidence>
<evidence type="ECO:0000313" key="2">
    <source>
        <dbReference type="Proteomes" id="UP000309561"/>
    </source>
</evidence>
<dbReference type="SUPFAM" id="SSF53223">
    <property type="entry name" value="Aminoacid dehydrogenase-like, N-terminal domain"/>
    <property type="match status" value="1"/>
</dbReference>
<proteinExistence type="predicted"/>
<dbReference type="Gene3D" id="3.40.50.10860">
    <property type="entry name" value="Leucine Dehydrogenase, chain A, domain 1"/>
    <property type="match status" value="1"/>
</dbReference>
<protein>
    <recommendedName>
        <fullName evidence="3">Shikimate dehydrogenase</fullName>
    </recommendedName>
</protein>
<dbReference type="EMBL" id="SZPX01000006">
    <property type="protein sequence ID" value="TKI69096.1"/>
    <property type="molecule type" value="Genomic_DNA"/>
</dbReference>
<gene>
    <name evidence="1" type="ORF">FCU45_08190</name>
</gene>
<dbReference type="AlphaFoldDB" id="A0A4U2Z4D0"/>
<dbReference type="Proteomes" id="UP000309561">
    <property type="component" value="Unassembled WGS sequence"/>
</dbReference>
<evidence type="ECO:0000313" key="1">
    <source>
        <dbReference type="EMBL" id="TKI69096.1"/>
    </source>
</evidence>
<keyword evidence="2" id="KW-1185">Reference proteome</keyword>
<dbReference type="OrthoDB" id="5333617at2"/>
<comment type="caution">
    <text evidence="1">The sequence shown here is derived from an EMBL/GenBank/DDBJ whole genome shotgun (WGS) entry which is preliminary data.</text>
</comment>
<sequence length="265" mass="29864">MMNNGNEISHHTKLYGFIGEFAGQSSISATLNKLFKASNKDAMMIPMNIREDDFYFTVANMKKSHVNGALIANEYAKNVVELLDDVSEAVRFSGICDIVLRDEQKLVGDLLGMRVLCDLLKDKGCKKVALLGIGSRAKAFCYEAKEFEVSYFYDELERLMAFVEEIDAKDADINRLADGMEVDLSSYDAVIDFSDFGTLNSISKLSSLNLDMKQRKEFSPLKVRANDLEASYLGFENILDELSRALFGFFKQSGHLDHDKSDMRF</sequence>
<dbReference type="GO" id="GO:0016491">
    <property type="term" value="F:oxidoreductase activity"/>
    <property type="evidence" value="ECO:0007669"/>
    <property type="project" value="UniProtKB-ARBA"/>
</dbReference>
<name>A0A4U2Z4D0_9BACT</name>